<gene>
    <name evidence="1" type="ORF">LMS43_06880</name>
</gene>
<name>A0ABT8EIH7_9BURK</name>
<organism evidence="1 2">
    <name type="scientific">Alcaligenes endophyticus</name>
    <dbReference type="NCBI Taxonomy" id="1929088"/>
    <lineage>
        <taxon>Bacteria</taxon>
        <taxon>Pseudomonadati</taxon>
        <taxon>Pseudomonadota</taxon>
        <taxon>Betaproteobacteria</taxon>
        <taxon>Burkholderiales</taxon>
        <taxon>Alcaligenaceae</taxon>
        <taxon>Alcaligenes</taxon>
    </lineage>
</organism>
<sequence>MQSTVQPIPSERAKWVFSLQWFALVQGPRSPALNLLLQRNRPDYLCFSGHTFHSVGLYSEALPKHVEAYSAALCVAIAHPHKSWLFNLAVSHAQHWVVGVHEGAVISGTDRLYGSAQEAQAHFELLQQTYPHAERVKQVPGATEFHDWLRGLSRPNARLRPYRRRRWHWSVLSAVVASVGVWLGWGQSPTTPTLSAEQVQQAQAARRAFEQAHALNGVAGLRNALDVLENLPLQPGGWQLQHSLCQPLQSNWQCAVKYRRAGPASNNLTLEHALDSTVTLQFDNLDEATAFWRFEMNQQPLSRTLLQYRRRNERNLFSHLQFVQTAFNRLALSSAQVLQPPSSQGQEPSPDSDNSLFLQRRWFSQGPMRSHYMLLPWVGAFRWEQIRLQWHPNAQPSLQDSAFILTVEGYLYELVDQTVYPTQASFSYPLAWRDPIVEQWGRS</sequence>
<dbReference type="RefSeq" id="WP_266124996.1">
    <property type="nucleotide sequence ID" value="NZ_JAJHNU010000001.1"/>
</dbReference>
<evidence type="ECO:0000313" key="1">
    <source>
        <dbReference type="EMBL" id="MDN4121007.1"/>
    </source>
</evidence>
<dbReference type="EMBL" id="JAJHNU010000001">
    <property type="protein sequence ID" value="MDN4121007.1"/>
    <property type="molecule type" value="Genomic_DNA"/>
</dbReference>
<evidence type="ECO:0008006" key="3">
    <source>
        <dbReference type="Google" id="ProtNLM"/>
    </source>
</evidence>
<dbReference type="Proteomes" id="UP001168613">
    <property type="component" value="Unassembled WGS sequence"/>
</dbReference>
<accession>A0ABT8EIH7</accession>
<proteinExistence type="predicted"/>
<protein>
    <recommendedName>
        <fullName evidence="3">Type 4b pilus protein PilO2</fullName>
    </recommendedName>
</protein>
<reference evidence="1" key="1">
    <citation type="submission" date="2021-11" db="EMBL/GenBank/DDBJ databases">
        <title>Draft genome sequence of Alcaligenes endophyticus type strain CCUG 75668T.</title>
        <authorList>
            <person name="Salva-Serra F."/>
            <person name="Duran R.E."/>
            <person name="Seeger M."/>
            <person name="Moore E.R.B."/>
            <person name="Jaen-Luchoro D."/>
        </authorList>
    </citation>
    <scope>NUCLEOTIDE SEQUENCE</scope>
    <source>
        <strain evidence="1">CCUG 75668</strain>
    </source>
</reference>
<comment type="caution">
    <text evidence="1">The sequence shown here is derived from an EMBL/GenBank/DDBJ whole genome shotgun (WGS) entry which is preliminary data.</text>
</comment>
<keyword evidence="2" id="KW-1185">Reference proteome</keyword>
<evidence type="ECO:0000313" key="2">
    <source>
        <dbReference type="Proteomes" id="UP001168613"/>
    </source>
</evidence>